<evidence type="ECO:0000313" key="1">
    <source>
        <dbReference type="EMBL" id="CAA6805032.1"/>
    </source>
</evidence>
<proteinExistence type="predicted"/>
<organism evidence="1">
    <name type="scientific">uncultured Campylobacterales bacterium</name>
    <dbReference type="NCBI Taxonomy" id="352960"/>
    <lineage>
        <taxon>Bacteria</taxon>
        <taxon>Pseudomonadati</taxon>
        <taxon>Campylobacterota</taxon>
        <taxon>Epsilonproteobacteria</taxon>
        <taxon>Campylobacterales</taxon>
        <taxon>environmental samples</taxon>
    </lineage>
</organism>
<reference evidence="1" key="1">
    <citation type="submission" date="2020-01" db="EMBL/GenBank/DDBJ databases">
        <authorList>
            <person name="Meier V. D."/>
            <person name="Meier V D."/>
        </authorList>
    </citation>
    <scope>NUCLEOTIDE SEQUENCE</scope>
    <source>
        <strain evidence="1">HLG_WM_MAG_12</strain>
    </source>
</reference>
<gene>
    <name evidence="1" type="ORF">HELGO_WM13116</name>
</gene>
<dbReference type="EMBL" id="CACVAW010000018">
    <property type="protein sequence ID" value="CAA6805032.1"/>
    <property type="molecule type" value="Genomic_DNA"/>
</dbReference>
<protein>
    <submittedName>
        <fullName evidence="1">Uncharacterized protein</fullName>
    </submittedName>
</protein>
<sequence length="107" mass="12478">MENNGVNINEILSLGEMNPNRLNNSYFNRHYNRRVGIYLTDELNLAKENERLAGNYVQISSNMKNPSNKYVNSLKHSYPYVLKKVRVNNEVFTKVLVGPFDEKIELK</sequence>
<dbReference type="AlphaFoldDB" id="A0A6S6S5T9"/>
<accession>A0A6S6S5T9</accession>
<name>A0A6S6S5T9_9BACT</name>